<proteinExistence type="predicted"/>
<dbReference type="Proteomes" id="UP000325811">
    <property type="component" value="Chromosome II"/>
</dbReference>
<dbReference type="AlphaFoldDB" id="A0A5Q4ZGV5"/>
<sequence>MRKIQQKNDAADFPVGTAEWQAAMEEFGRDIITALAESAANMVADCDLVSQIARQE</sequence>
<dbReference type="KEGG" id="pdio:PDMSB3_1015.1"/>
<reference evidence="1 2" key="1">
    <citation type="submission" date="2019-08" db="EMBL/GenBank/DDBJ databases">
        <authorList>
            <person name="Herpell B J."/>
        </authorList>
    </citation>
    <scope>NUCLEOTIDE SEQUENCE [LARGE SCALE GENOMIC DNA]</scope>
    <source>
        <strain evidence="2">Msb3</strain>
    </source>
</reference>
<name>A0A5Q4ZGV5_9BURK</name>
<evidence type="ECO:0000313" key="2">
    <source>
        <dbReference type="Proteomes" id="UP000325811"/>
    </source>
</evidence>
<gene>
    <name evidence="1" type="ORF">PDMSB3_1015</name>
</gene>
<organism evidence="1 2">
    <name type="scientific">Paraburkholderia dioscoreae</name>
    <dbReference type="NCBI Taxonomy" id="2604047"/>
    <lineage>
        <taxon>Bacteria</taxon>
        <taxon>Pseudomonadati</taxon>
        <taxon>Pseudomonadota</taxon>
        <taxon>Betaproteobacteria</taxon>
        <taxon>Burkholderiales</taxon>
        <taxon>Burkholderiaceae</taxon>
        <taxon>Paraburkholderia</taxon>
    </lineage>
</organism>
<keyword evidence="2" id="KW-1185">Reference proteome</keyword>
<accession>A0A5Q4ZGV5</accession>
<protein>
    <submittedName>
        <fullName evidence="1">Uncharacterized protein</fullName>
    </submittedName>
</protein>
<evidence type="ECO:0000313" key="1">
    <source>
        <dbReference type="EMBL" id="VVD32313.1"/>
    </source>
</evidence>
<dbReference type="EMBL" id="LR699554">
    <property type="protein sequence ID" value="VVD32313.1"/>
    <property type="molecule type" value="Genomic_DNA"/>
</dbReference>